<sequence>MKAEMRAMKNLDLSNLPPRGKIEEAESPPSRSHPRLHLKIVDPEIKEADSLPSESDLLPRPSESYKLYFFFWHVFSPVRYSLYEVDVSIPLPPPPSKAVQDDKIRNPRPLSPILQLKTGKYADDMCCVQLGSMLYFLGGEMKIKNPYIDEDVKKELAVRDLFPKDVYCFELANDHNYRELKAGTAMNSGKASPLAFVADENIYVIGSSRWDSDENFAYFEMFDPKVDSWIILPNPPPLIRNVNTIWVGHVVVGRKALITALLPHETERLYCFDLDTHKWANTSIPDYLGKFSGDTQFVEYRLYGCYYDTVAALVPLEEEEEEKEEEEQEEEEEAEDKELQQFFKHHRLHQVSEEMGMDAIRNVPPQVQYSASLLHLGKMFFCYVRTGMPPHPHPKIASDFDIGDDKKRFISIVIFKALRGTYKKNDTRLSKAIFLHSEHYEVDTPFPSDGFIKGCYVLGSGYPVSSTQISV</sequence>
<name>A0AAN7IPH1_QUERU</name>
<comment type="caution">
    <text evidence="2">The sequence shown here is derived from an EMBL/GenBank/DDBJ whole genome shotgun (WGS) entry which is preliminary data.</text>
</comment>
<proteinExistence type="predicted"/>
<dbReference type="InterPro" id="IPR015915">
    <property type="entry name" value="Kelch-typ_b-propeller"/>
</dbReference>
<protein>
    <submittedName>
        <fullName evidence="2">Uncharacterized protein</fullName>
    </submittedName>
</protein>
<feature type="region of interest" description="Disordered" evidence="1">
    <location>
        <begin position="1"/>
        <end position="35"/>
    </location>
</feature>
<dbReference type="Gene3D" id="2.120.10.80">
    <property type="entry name" value="Kelch-type beta propeller"/>
    <property type="match status" value="1"/>
</dbReference>
<keyword evidence="3" id="KW-1185">Reference proteome</keyword>
<reference evidence="2 3" key="1">
    <citation type="journal article" date="2023" name="G3 (Bethesda)">
        <title>A haplotype-resolved chromosome-scale genome for Quercus rubra L. provides insights into the genetics of adaptive traits for red oak species.</title>
        <authorList>
            <person name="Kapoor B."/>
            <person name="Jenkins J."/>
            <person name="Schmutz J."/>
            <person name="Zhebentyayeva T."/>
            <person name="Kuelheim C."/>
            <person name="Coggeshall M."/>
            <person name="Heim C."/>
            <person name="Lasky J.R."/>
            <person name="Leites L."/>
            <person name="Islam-Faridi N."/>
            <person name="Romero-Severson J."/>
            <person name="DeLeo V.L."/>
            <person name="Lucas S.M."/>
            <person name="Lazic D."/>
            <person name="Gailing O."/>
            <person name="Carlson J."/>
            <person name="Staton M."/>
        </authorList>
    </citation>
    <scope>NUCLEOTIDE SEQUENCE [LARGE SCALE GENOMIC DNA]</scope>
    <source>
        <strain evidence="2">Pseudo-F2</strain>
    </source>
</reference>
<dbReference type="AlphaFoldDB" id="A0AAN7IPH1"/>
<gene>
    <name evidence="2" type="ORF">RGQ29_024618</name>
</gene>
<organism evidence="2 3">
    <name type="scientific">Quercus rubra</name>
    <name type="common">Northern red oak</name>
    <name type="synonym">Quercus borealis</name>
    <dbReference type="NCBI Taxonomy" id="3512"/>
    <lineage>
        <taxon>Eukaryota</taxon>
        <taxon>Viridiplantae</taxon>
        <taxon>Streptophyta</taxon>
        <taxon>Embryophyta</taxon>
        <taxon>Tracheophyta</taxon>
        <taxon>Spermatophyta</taxon>
        <taxon>Magnoliopsida</taxon>
        <taxon>eudicotyledons</taxon>
        <taxon>Gunneridae</taxon>
        <taxon>Pentapetalae</taxon>
        <taxon>rosids</taxon>
        <taxon>fabids</taxon>
        <taxon>Fagales</taxon>
        <taxon>Fagaceae</taxon>
        <taxon>Quercus</taxon>
    </lineage>
</organism>
<dbReference type="InterPro" id="IPR012871">
    <property type="entry name" value="DUF1668_ORYSA"/>
</dbReference>
<evidence type="ECO:0000313" key="2">
    <source>
        <dbReference type="EMBL" id="KAK4581021.1"/>
    </source>
</evidence>
<feature type="region of interest" description="Disordered" evidence="1">
    <location>
        <begin position="317"/>
        <end position="336"/>
    </location>
</feature>
<evidence type="ECO:0000313" key="3">
    <source>
        <dbReference type="Proteomes" id="UP001324115"/>
    </source>
</evidence>
<dbReference type="SUPFAM" id="SSF117281">
    <property type="entry name" value="Kelch motif"/>
    <property type="match status" value="1"/>
</dbReference>
<accession>A0AAN7IPH1</accession>
<dbReference type="Pfam" id="PF07893">
    <property type="entry name" value="DUF1668"/>
    <property type="match status" value="1"/>
</dbReference>
<dbReference type="EMBL" id="JAXUIC010000007">
    <property type="protein sequence ID" value="KAK4581021.1"/>
    <property type="molecule type" value="Genomic_DNA"/>
</dbReference>
<dbReference type="Proteomes" id="UP001324115">
    <property type="component" value="Unassembled WGS sequence"/>
</dbReference>
<evidence type="ECO:0000256" key="1">
    <source>
        <dbReference type="SAM" id="MobiDB-lite"/>
    </source>
</evidence>